<dbReference type="GO" id="GO:0005829">
    <property type="term" value="C:cytosol"/>
    <property type="evidence" value="ECO:0007669"/>
    <property type="project" value="TreeGrafter"/>
</dbReference>
<keyword evidence="3" id="KW-0238">DNA-binding</keyword>
<evidence type="ECO:0000256" key="2">
    <source>
        <dbReference type="ARBA" id="ARBA00023015"/>
    </source>
</evidence>
<evidence type="ECO:0000256" key="4">
    <source>
        <dbReference type="ARBA" id="ARBA00023163"/>
    </source>
</evidence>
<reference evidence="6" key="1">
    <citation type="submission" date="2017-02" db="EMBL/GenBank/DDBJ databases">
        <title>Delving into the versatile metabolic prowess of the omnipresent phylum Bacteroidetes.</title>
        <authorList>
            <person name="Nobu M.K."/>
            <person name="Mei R."/>
            <person name="Narihiro T."/>
            <person name="Kuroda K."/>
            <person name="Liu W.-T."/>
        </authorList>
    </citation>
    <scope>NUCLEOTIDE SEQUENCE</scope>
    <source>
        <strain evidence="6">ADurb.Bin417</strain>
    </source>
</reference>
<evidence type="ECO:0000256" key="1">
    <source>
        <dbReference type="ARBA" id="ARBA00022490"/>
    </source>
</evidence>
<dbReference type="SUPFAM" id="SSF75625">
    <property type="entry name" value="YebC-like"/>
    <property type="match status" value="1"/>
</dbReference>
<dbReference type="Pfam" id="PF01709">
    <property type="entry name" value="Transcrip_reg"/>
    <property type="match status" value="1"/>
</dbReference>
<keyword evidence="1" id="KW-0963">Cytoplasm</keyword>
<accession>A0A1V5MB52</accession>
<dbReference type="InterPro" id="IPR029072">
    <property type="entry name" value="YebC-like"/>
</dbReference>
<evidence type="ECO:0000313" key="6">
    <source>
        <dbReference type="EMBL" id="OPZ90448.1"/>
    </source>
</evidence>
<keyword evidence="4" id="KW-0804">Transcription</keyword>
<dbReference type="PANTHER" id="PTHR12532:SF6">
    <property type="entry name" value="TRANSCRIPTIONAL REGULATORY PROTEIN YEBC-RELATED"/>
    <property type="match status" value="1"/>
</dbReference>
<evidence type="ECO:0000256" key="3">
    <source>
        <dbReference type="ARBA" id="ARBA00023125"/>
    </source>
</evidence>
<dbReference type="FunFam" id="3.30.70.980:FF:000002">
    <property type="entry name" value="Probable transcriptional regulatory protein YebC"/>
    <property type="match status" value="1"/>
</dbReference>
<dbReference type="InterPro" id="IPR002876">
    <property type="entry name" value="Transcrip_reg_TACO1-like"/>
</dbReference>
<organism evidence="6">
    <name type="scientific">candidate division TA06 bacterium ADurb.Bin417</name>
    <dbReference type="NCBI Taxonomy" id="1852828"/>
    <lineage>
        <taxon>Bacteria</taxon>
        <taxon>Bacteria division TA06</taxon>
    </lineage>
</organism>
<dbReference type="AlphaFoldDB" id="A0A1V5MB52"/>
<dbReference type="PANTHER" id="PTHR12532">
    <property type="entry name" value="TRANSLATIONAL ACTIVATOR OF CYTOCHROME C OXIDASE 1"/>
    <property type="match status" value="1"/>
</dbReference>
<dbReference type="InterPro" id="IPR048300">
    <property type="entry name" value="TACO1_YebC-like_2nd/3rd_dom"/>
</dbReference>
<gene>
    <name evidence="6" type="ORF">BWY73_01317</name>
</gene>
<protein>
    <submittedName>
        <fullName evidence="6">Putative transcriptional regulatory protein</fullName>
    </submittedName>
</protein>
<dbReference type="Proteomes" id="UP000485484">
    <property type="component" value="Unassembled WGS sequence"/>
</dbReference>
<dbReference type="GO" id="GO:0003677">
    <property type="term" value="F:DNA binding"/>
    <property type="evidence" value="ECO:0007669"/>
    <property type="project" value="UniProtKB-KW"/>
</dbReference>
<dbReference type="EMBL" id="MWAK01000258">
    <property type="protein sequence ID" value="OPZ90448.1"/>
    <property type="molecule type" value="Genomic_DNA"/>
</dbReference>
<proteinExistence type="predicted"/>
<dbReference type="InterPro" id="IPR026564">
    <property type="entry name" value="Transcrip_reg_TACO1-like_dom3"/>
</dbReference>
<name>A0A1V5MB52_UNCT6</name>
<dbReference type="Gene3D" id="3.30.70.980">
    <property type="match status" value="2"/>
</dbReference>
<sequence>MVTDNKLRTAAEIRSIFTKQNGSLGEVGCVSWLFSRKGQLTVPRAGVDEDKLISLALDAGAEDVASETDNYLVYTRAEDMDKVRKALEDNQIKVGSGTLSMLPKSSVKVEGKEAEQLLKLLDALEDQEDVQSVYANFEISDELLEKLESQ</sequence>
<comment type="caution">
    <text evidence="6">The sequence shown here is derived from an EMBL/GenBank/DDBJ whole genome shotgun (WGS) entry which is preliminary data.</text>
</comment>
<feature type="domain" description="TACO1/YebC-like second and third" evidence="5">
    <location>
        <begin position="2"/>
        <end position="137"/>
    </location>
</feature>
<keyword evidence="2" id="KW-0805">Transcription regulation</keyword>
<evidence type="ECO:0000259" key="5">
    <source>
        <dbReference type="Pfam" id="PF01709"/>
    </source>
</evidence>